<proteinExistence type="predicted"/>
<gene>
    <name evidence="4" type="ORF">XNOV1_A020408</name>
</gene>
<accession>A0AAV1GZ98</accession>
<feature type="domain" description="Ig-like" evidence="3">
    <location>
        <begin position="122"/>
        <end position="210"/>
    </location>
</feature>
<dbReference type="PROSITE" id="PS50835">
    <property type="entry name" value="IG_LIKE"/>
    <property type="match status" value="1"/>
</dbReference>
<dbReference type="InterPro" id="IPR013106">
    <property type="entry name" value="Ig_V-set"/>
</dbReference>
<feature type="chain" id="PRO_5043382021" evidence="2">
    <location>
        <begin position="22"/>
        <end position="336"/>
    </location>
</feature>
<dbReference type="InterPro" id="IPR036179">
    <property type="entry name" value="Ig-like_dom_sf"/>
</dbReference>
<feature type="region of interest" description="Disordered" evidence="1">
    <location>
        <begin position="219"/>
        <end position="257"/>
    </location>
</feature>
<evidence type="ECO:0000256" key="1">
    <source>
        <dbReference type="SAM" id="MobiDB-lite"/>
    </source>
</evidence>
<evidence type="ECO:0000259" key="3">
    <source>
        <dbReference type="PROSITE" id="PS50835"/>
    </source>
</evidence>
<dbReference type="EMBL" id="OY660880">
    <property type="protein sequence ID" value="CAJ1077889.1"/>
    <property type="molecule type" value="Genomic_DNA"/>
</dbReference>
<dbReference type="GO" id="GO:1990782">
    <property type="term" value="F:protein tyrosine kinase binding"/>
    <property type="evidence" value="ECO:0007669"/>
    <property type="project" value="TreeGrafter"/>
</dbReference>
<dbReference type="Proteomes" id="UP001178508">
    <property type="component" value="Chromosome 17"/>
</dbReference>
<name>A0AAV1GZ98_XYRNO</name>
<evidence type="ECO:0000313" key="4">
    <source>
        <dbReference type="EMBL" id="CAJ1077889.1"/>
    </source>
</evidence>
<dbReference type="GO" id="GO:0042110">
    <property type="term" value="P:T cell activation"/>
    <property type="evidence" value="ECO:0007669"/>
    <property type="project" value="TreeGrafter"/>
</dbReference>
<dbReference type="SUPFAM" id="SSF48726">
    <property type="entry name" value="Immunoglobulin"/>
    <property type="match status" value="2"/>
</dbReference>
<feature type="signal peptide" evidence="2">
    <location>
        <begin position="1"/>
        <end position="21"/>
    </location>
</feature>
<dbReference type="AlphaFoldDB" id="A0AAV1GZ98"/>
<dbReference type="PANTHER" id="PTHR11422:SF5">
    <property type="entry name" value="DIVERSE IMMUNOGLOBULIN DOMAIN-CONTAINING PROTEIN 1.1 ISOFORM X1-RELATED"/>
    <property type="match status" value="1"/>
</dbReference>
<dbReference type="InterPro" id="IPR007110">
    <property type="entry name" value="Ig-like_dom"/>
</dbReference>
<dbReference type="Gene3D" id="2.60.40.10">
    <property type="entry name" value="Immunoglobulins"/>
    <property type="match status" value="1"/>
</dbReference>
<feature type="compositionally biased region" description="Polar residues" evidence="1">
    <location>
        <begin position="244"/>
        <end position="254"/>
    </location>
</feature>
<dbReference type="GO" id="GO:0009897">
    <property type="term" value="C:external side of plasma membrane"/>
    <property type="evidence" value="ECO:0007669"/>
    <property type="project" value="TreeGrafter"/>
</dbReference>
<dbReference type="InterPro" id="IPR013783">
    <property type="entry name" value="Ig-like_fold"/>
</dbReference>
<dbReference type="Pfam" id="PF07686">
    <property type="entry name" value="V-set"/>
    <property type="match status" value="1"/>
</dbReference>
<dbReference type="GO" id="GO:0042289">
    <property type="term" value="F:MHC class II protein binding"/>
    <property type="evidence" value="ECO:0007669"/>
    <property type="project" value="TreeGrafter"/>
</dbReference>
<evidence type="ECO:0000256" key="2">
    <source>
        <dbReference type="SAM" id="SignalP"/>
    </source>
</evidence>
<keyword evidence="2" id="KW-0732">Signal</keyword>
<reference evidence="4" key="1">
    <citation type="submission" date="2023-08" db="EMBL/GenBank/DDBJ databases">
        <authorList>
            <person name="Alioto T."/>
            <person name="Alioto T."/>
            <person name="Gomez Garrido J."/>
        </authorList>
    </citation>
    <scope>NUCLEOTIDE SEQUENCE</scope>
</reference>
<dbReference type="GO" id="GO:0035723">
    <property type="term" value="P:interleukin-15-mediated signaling pathway"/>
    <property type="evidence" value="ECO:0007669"/>
    <property type="project" value="TreeGrafter"/>
</dbReference>
<dbReference type="GO" id="GO:0045121">
    <property type="term" value="C:membrane raft"/>
    <property type="evidence" value="ECO:0007669"/>
    <property type="project" value="TreeGrafter"/>
</dbReference>
<dbReference type="PANTHER" id="PTHR11422">
    <property type="entry name" value="T-CELL SURFACE GLYCOPROTEIN CD4"/>
    <property type="match status" value="1"/>
</dbReference>
<dbReference type="GO" id="GO:0070374">
    <property type="term" value="P:positive regulation of ERK1 and ERK2 cascade"/>
    <property type="evidence" value="ECO:0007669"/>
    <property type="project" value="TreeGrafter"/>
</dbReference>
<evidence type="ECO:0000313" key="5">
    <source>
        <dbReference type="Proteomes" id="UP001178508"/>
    </source>
</evidence>
<protein>
    <submittedName>
        <fullName evidence="4">Uncharacterized protein LOC127367998</fullName>
    </submittedName>
</protein>
<feature type="compositionally biased region" description="Basic and acidic residues" evidence="1">
    <location>
        <begin position="223"/>
        <end position="232"/>
    </location>
</feature>
<sequence length="336" mass="38250">MEFKWIQMSLFLTALLHFTAAAGVKNSHRIVRDEAGATLPCENLIKDQLKCRYTSWIFSDFKNITVELVEHGQIDERVGFKSDRLSITEDCSLQIKKVSEEDAGLYACQQYPPGGRQAPDAPVFLSVVSMTEHQRGEWMMLSCSVTPFDYCRHTVKWLFEGRDMEEHHHSMRTSHGLCYANVTLQAHHHMYRSRYDSLQCEVTVDKKVLLFPFRLQSSGEEPGEVKNDDKFNRATPAAPRTTESRIPTETTAVSENHETSDDRAWWRFLIVSVGLSALMITSVTVSVWTRTKGDLTQSGENRVCPDESDGTVTYENLRTSVPFRFQVQRTASSAPI</sequence>
<organism evidence="4 5">
    <name type="scientific">Xyrichtys novacula</name>
    <name type="common">Pearly razorfish</name>
    <name type="synonym">Hemipteronotus novacula</name>
    <dbReference type="NCBI Taxonomy" id="13765"/>
    <lineage>
        <taxon>Eukaryota</taxon>
        <taxon>Metazoa</taxon>
        <taxon>Chordata</taxon>
        <taxon>Craniata</taxon>
        <taxon>Vertebrata</taxon>
        <taxon>Euteleostomi</taxon>
        <taxon>Actinopterygii</taxon>
        <taxon>Neopterygii</taxon>
        <taxon>Teleostei</taxon>
        <taxon>Neoteleostei</taxon>
        <taxon>Acanthomorphata</taxon>
        <taxon>Eupercaria</taxon>
        <taxon>Labriformes</taxon>
        <taxon>Labridae</taxon>
        <taxon>Xyrichtys</taxon>
    </lineage>
</organism>
<keyword evidence="5" id="KW-1185">Reference proteome</keyword>